<protein>
    <submittedName>
        <fullName evidence="1">Uncharacterized protein</fullName>
    </submittedName>
</protein>
<gene>
    <name evidence="1" type="ORF">MM415A02783_0007</name>
    <name evidence="2" type="ORF">MM415B02361_0001</name>
</gene>
<dbReference type="AlphaFoldDB" id="A0A6M3JR51"/>
<organism evidence="1">
    <name type="scientific">viral metagenome</name>
    <dbReference type="NCBI Taxonomy" id="1070528"/>
    <lineage>
        <taxon>unclassified sequences</taxon>
        <taxon>metagenomes</taxon>
        <taxon>organismal metagenomes</taxon>
    </lineage>
</organism>
<evidence type="ECO:0000313" key="1">
    <source>
        <dbReference type="EMBL" id="QJA72360.1"/>
    </source>
</evidence>
<proteinExistence type="predicted"/>
<dbReference type="EMBL" id="MT141945">
    <property type="protein sequence ID" value="QJA72360.1"/>
    <property type="molecule type" value="Genomic_DNA"/>
</dbReference>
<accession>A0A6M3JR51</accession>
<dbReference type="EMBL" id="MT142918">
    <property type="protein sequence ID" value="QJA90506.1"/>
    <property type="molecule type" value="Genomic_DNA"/>
</dbReference>
<reference evidence="1" key="1">
    <citation type="submission" date="2020-03" db="EMBL/GenBank/DDBJ databases">
        <title>The deep terrestrial virosphere.</title>
        <authorList>
            <person name="Holmfeldt K."/>
            <person name="Nilsson E."/>
            <person name="Simone D."/>
            <person name="Lopez-Fernandez M."/>
            <person name="Wu X."/>
            <person name="de Brujin I."/>
            <person name="Lundin D."/>
            <person name="Andersson A."/>
            <person name="Bertilsson S."/>
            <person name="Dopson M."/>
        </authorList>
    </citation>
    <scope>NUCLEOTIDE SEQUENCE</scope>
    <source>
        <strain evidence="1">MM415A02783</strain>
        <strain evidence="2">MM415B02361</strain>
    </source>
</reference>
<name>A0A6M3JR51_9ZZZZ</name>
<evidence type="ECO:0000313" key="2">
    <source>
        <dbReference type="EMBL" id="QJA90506.1"/>
    </source>
</evidence>
<sequence>MTTEYFISYWGADEDRARQELGLDSQDLYFDSEYAMLDVLEKLKHYPDLATRIETGQLSHRPTTVRALMSYNGRLYEVEDAFGHEYPADTARWVWEEGNMSCDCNRADAIAEKYPDFIYEFTDIDEFGNKDYECGSMIKLERILVDGGEGIILES</sequence>